<organism evidence="2 3">
    <name type="scientific">Armillaria borealis</name>
    <dbReference type="NCBI Taxonomy" id="47425"/>
    <lineage>
        <taxon>Eukaryota</taxon>
        <taxon>Fungi</taxon>
        <taxon>Dikarya</taxon>
        <taxon>Basidiomycota</taxon>
        <taxon>Agaricomycotina</taxon>
        <taxon>Agaricomycetes</taxon>
        <taxon>Agaricomycetidae</taxon>
        <taxon>Agaricales</taxon>
        <taxon>Marasmiineae</taxon>
        <taxon>Physalacriaceae</taxon>
        <taxon>Armillaria</taxon>
    </lineage>
</organism>
<dbReference type="EMBL" id="JAUEPT010000012">
    <property type="protein sequence ID" value="KAK0447068.1"/>
    <property type="molecule type" value="Genomic_DNA"/>
</dbReference>
<name>A0AA39JQR0_9AGAR</name>
<dbReference type="AlphaFoldDB" id="A0AA39JQR0"/>
<dbReference type="Gene3D" id="1.50.10.20">
    <property type="match status" value="1"/>
</dbReference>
<dbReference type="InterPro" id="IPR005198">
    <property type="entry name" value="Glyco_hydro_76"/>
</dbReference>
<reference evidence="2" key="1">
    <citation type="submission" date="2023-06" db="EMBL/GenBank/DDBJ databases">
        <authorList>
            <consortium name="Lawrence Berkeley National Laboratory"/>
            <person name="Ahrendt S."/>
            <person name="Sahu N."/>
            <person name="Indic B."/>
            <person name="Wong-Bajracharya J."/>
            <person name="Merenyi Z."/>
            <person name="Ke H.-M."/>
            <person name="Monk M."/>
            <person name="Kocsube S."/>
            <person name="Drula E."/>
            <person name="Lipzen A."/>
            <person name="Balint B."/>
            <person name="Henrissat B."/>
            <person name="Andreopoulos B."/>
            <person name="Martin F.M."/>
            <person name="Harder C.B."/>
            <person name="Rigling D."/>
            <person name="Ford K.L."/>
            <person name="Foster G.D."/>
            <person name="Pangilinan J."/>
            <person name="Papanicolaou A."/>
            <person name="Barry K."/>
            <person name="LaButti K."/>
            <person name="Viragh M."/>
            <person name="Koriabine M."/>
            <person name="Yan M."/>
            <person name="Riley R."/>
            <person name="Champramary S."/>
            <person name="Plett K.L."/>
            <person name="Tsai I.J."/>
            <person name="Slot J."/>
            <person name="Sipos G."/>
            <person name="Plett J."/>
            <person name="Nagy L.G."/>
            <person name="Grigoriev I.V."/>
        </authorList>
    </citation>
    <scope>NUCLEOTIDE SEQUENCE</scope>
    <source>
        <strain evidence="2">FPL87.14</strain>
    </source>
</reference>
<gene>
    <name evidence="2" type="ORF">EV421DRAFT_1928528</name>
</gene>
<dbReference type="PANTHER" id="PTHR47791">
    <property type="entry name" value="MEIOTICALLY UP-REGULATED GENE 191 PROTEIN"/>
    <property type="match status" value="1"/>
</dbReference>
<dbReference type="GO" id="GO:0016787">
    <property type="term" value="F:hydrolase activity"/>
    <property type="evidence" value="ECO:0007669"/>
    <property type="project" value="UniProtKB-KW"/>
</dbReference>
<dbReference type="Pfam" id="PF03663">
    <property type="entry name" value="Glyco_hydro_76"/>
    <property type="match status" value="1"/>
</dbReference>
<dbReference type="PANTHER" id="PTHR47791:SF2">
    <property type="entry name" value="ENDO MANNANASE, GH76 FAMILY (EUROFUNG)"/>
    <property type="match status" value="1"/>
</dbReference>
<feature type="chain" id="PRO_5041308180" evidence="1">
    <location>
        <begin position="18"/>
        <end position="340"/>
    </location>
</feature>
<comment type="caution">
    <text evidence="2">The sequence shown here is derived from an EMBL/GenBank/DDBJ whole genome shotgun (WGS) entry which is preliminary data.</text>
</comment>
<evidence type="ECO:0000256" key="1">
    <source>
        <dbReference type="SAM" id="SignalP"/>
    </source>
</evidence>
<dbReference type="InterPro" id="IPR008928">
    <property type="entry name" value="6-hairpin_glycosidase_sf"/>
</dbReference>
<protein>
    <submittedName>
        <fullName evidence="2">Glycoside hydrolase family 76 protein</fullName>
    </submittedName>
</protein>
<dbReference type="SUPFAM" id="SSF48208">
    <property type="entry name" value="Six-hairpin glycosidases"/>
    <property type="match status" value="1"/>
</dbReference>
<accession>A0AA39JQR0</accession>
<evidence type="ECO:0000313" key="2">
    <source>
        <dbReference type="EMBL" id="KAK0447068.1"/>
    </source>
</evidence>
<dbReference type="InterPro" id="IPR053169">
    <property type="entry name" value="MUG_Protein"/>
</dbReference>
<keyword evidence="2" id="KW-0378">Hydrolase</keyword>
<dbReference type="Proteomes" id="UP001175226">
    <property type="component" value="Unassembled WGS sequence"/>
</dbReference>
<proteinExistence type="predicted"/>
<dbReference type="GO" id="GO:0005975">
    <property type="term" value="P:carbohydrate metabolic process"/>
    <property type="evidence" value="ECO:0007669"/>
    <property type="project" value="InterPro"/>
</dbReference>
<keyword evidence="3" id="KW-1185">Reference proteome</keyword>
<evidence type="ECO:0000313" key="3">
    <source>
        <dbReference type="Proteomes" id="UP001175226"/>
    </source>
</evidence>
<sequence length="340" mass="38407">MFFSVFLTLYFLHTVVAQEKCEKYVRAATTAASNLQSKYFTNNVDYGDQQPWISAVDVFYLGQLDKITGKQKYGSVIDTVFSRSDAQDHLLNGQSYDDVQWVSIAYLQAGRRDEAKEYYDIASSAVDDTYRKGGLFWNGKRDYKNAITNELYMASSGYLYEVLQDEQYLTNLKQTYEWLNSTEMRGANGLFNDGLSDDGKCENTGVILVGLGYLYKYSQDERFLRDAFTIMDAIITVDEGLRESCESLTQTSCNADQATFKGINMYYMAWFLKLTGEESRSKYKNFVKLQADKVLENASGPEGWYSNLWYGKGQDGAQFTASSQAAALGAFVAAGQQRCS</sequence>
<keyword evidence="1" id="KW-0732">Signal</keyword>
<feature type="signal peptide" evidence="1">
    <location>
        <begin position="1"/>
        <end position="17"/>
    </location>
</feature>